<proteinExistence type="predicted"/>
<organism evidence="1">
    <name type="scientific">Albugo laibachii Nc14</name>
    <dbReference type="NCBI Taxonomy" id="890382"/>
    <lineage>
        <taxon>Eukaryota</taxon>
        <taxon>Sar</taxon>
        <taxon>Stramenopiles</taxon>
        <taxon>Oomycota</taxon>
        <taxon>Peronosporomycetes</taxon>
        <taxon>Albuginales</taxon>
        <taxon>Albuginaceae</taxon>
        <taxon>Albugo</taxon>
    </lineage>
</organism>
<reference evidence="1" key="2">
    <citation type="submission" date="2011-02" db="EMBL/GenBank/DDBJ databases">
        <authorList>
            <person name="MacLean D."/>
        </authorList>
    </citation>
    <scope>NUCLEOTIDE SEQUENCE</scope>
</reference>
<sequence>MCYTLLLEGDVVVHVTLDVLGHVEWSATMTSLNDRAVVSHINTKTQKPVILISSAVLHTSLRNMPPPECTVAHFDCLTASCLTASTTFSPVAHLSSFKVYSSMSKAVLIVTFSRINGRSDSSKLQFQVCCCKLLVQTRVGWVLCSVDRRAKMLPIK</sequence>
<accession>F0WD05</accession>
<evidence type="ECO:0000313" key="1">
    <source>
        <dbReference type="EMBL" id="CCA19077.1"/>
    </source>
</evidence>
<dbReference type="AlphaFoldDB" id="F0WD05"/>
<reference evidence="1" key="1">
    <citation type="journal article" date="2011" name="PLoS Biol.">
        <title>Gene gain and loss during evolution of obligate parasitism in the white rust pathogen of Arabidopsis thaliana.</title>
        <authorList>
            <person name="Kemen E."/>
            <person name="Gardiner A."/>
            <person name="Schultz-Larsen T."/>
            <person name="Kemen A.C."/>
            <person name="Balmuth A.L."/>
            <person name="Robert-Seilaniantz A."/>
            <person name="Bailey K."/>
            <person name="Holub E."/>
            <person name="Studholme D.J."/>
            <person name="Maclean D."/>
            <person name="Jones J.D."/>
        </authorList>
    </citation>
    <scope>NUCLEOTIDE SEQUENCE</scope>
</reference>
<dbReference type="EMBL" id="FR824108">
    <property type="protein sequence ID" value="CCA19077.1"/>
    <property type="molecule type" value="Genomic_DNA"/>
</dbReference>
<dbReference type="HOGENOM" id="CLU_1689932_0_0_1"/>
<protein>
    <submittedName>
        <fullName evidence="1">AlNc14C63G4529 protein</fullName>
    </submittedName>
</protein>
<gene>
    <name evidence="1" type="primary">AlNc14C63G4529</name>
    <name evidence="1" type="ORF">ALNC14_052200</name>
</gene>
<name>F0WD05_9STRA</name>